<evidence type="ECO:0000256" key="1">
    <source>
        <dbReference type="ARBA" id="ARBA00022801"/>
    </source>
</evidence>
<evidence type="ECO:0000313" key="4">
    <source>
        <dbReference type="Proteomes" id="UP000077412"/>
    </source>
</evidence>
<dbReference type="Gene3D" id="3.40.50.1820">
    <property type="entry name" value="alpha/beta hydrolase"/>
    <property type="match status" value="1"/>
</dbReference>
<evidence type="ECO:0000313" key="3">
    <source>
        <dbReference type="EMBL" id="ANX11246.1"/>
    </source>
</evidence>
<dbReference type="Proteomes" id="UP000077412">
    <property type="component" value="Chromosome"/>
</dbReference>
<dbReference type="RefSeq" id="WP_066286895.1">
    <property type="nucleotide sequence ID" value="NZ_CP016761.1"/>
</dbReference>
<dbReference type="GO" id="GO:0006508">
    <property type="term" value="P:proteolysis"/>
    <property type="evidence" value="ECO:0007669"/>
    <property type="project" value="InterPro"/>
</dbReference>
<dbReference type="PANTHER" id="PTHR42776">
    <property type="entry name" value="SERINE PEPTIDASE S9 FAMILY MEMBER"/>
    <property type="match status" value="1"/>
</dbReference>
<dbReference type="OrthoDB" id="9812921at2"/>
<dbReference type="EMBL" id="CP016761">
    <property type="protein sequence ID" value="ANX11246.1"/>
    <property type="molecule type" value="Genomic_DNA"/>
</dbReference>
<sequence length="270" mass="30838">MKRNKNDGKMISKIEVPVHNDFEGKITIFRIEYLVDELKVVGFIIRPKSDTKLPVLIYNRGGNCEYGKLDDERLYRLSKYALEGYVVLASQYRGNDGGEGKDAFGGDDVRDVFALSWLGDELPYADKDNKVMIGHSRGGMMTYLSIKKGIDIKAAAVIGAPTNLLRRPLAFPMESVLAELVGDFTEKRSEYCDRSALLWPDKIKTPILIQHGDADLRVNYEDAEELVELLRKNNSEHKFILYKDGDHALNNYGKDRDREIFDWFSLYIND</sequence>
<dbReference type="SUPFAM" id="SSF53474">
    <property type="entry name" value="alpha/beta-Hydrolases"/>
    <property type="match status" value="1"/>
</dbReference>
<dbReference type="KEGG" id="far:ABE41_004450"/>
<dbReference type="InterPro" id="IPR029058">
    <property type="entry name" value="AB_hydrolase_fold"/>
</dbReference>
<dbReference type="Pfam" id="PF00326">
    <property type="entry name" value="Peptidase_S9"/>
    <property type="match status" value="1"/>
</dbReference>
<feature type="domain" description="Peptidase S9 prolyl oligopeptidase catalytic" evidence="2">
    <location>
        <begin position="80"/>
        <end position="269"/>
    </location>
</feature>
<dbReference type="InterPro" id="IPR001375">
    <property type="entry name" value="Peptidase_S9_cat"/>
</dbReference>
<keyword evidence="4" id="KW-1185">Reference proteome</keyword>
<evidence type="ECO:0000259" key="2">
    <source>
        <dbReference type="Pfam" id="PF00326"/>
    </source>
</evidence>
<dbReference type="GO" id="GO:0004252">
    <property type="term" value="F:serine-type endopeptidase activity"/>
    <property type="evidence" value="ECO:0007669"/>
    <property type="project" value="TreeGrafter"/>
</dbReference>
<keyword evidence="1" id="KW-0378">Hydrolase</keyword>
<name>A0A1B1Z154_9BACL</name>
<organism evidence="3 4">
    <name type="scientific">Fictibacillus arsenicus</name>
    <dbReference type="NCBI Taxonomy" id="255247"/>
    <lineage>
        <taxon>Bacteria</taxon>
        <taxon>Bacillati</taxon>
        <taxon>Bacillota</taxon>
        <taxon>Bacilli</taxon>
        <taxon>Bacillales</taxon>
        <taxon>Fictibacillaceae</taxon>
        <taxon>Fictibacillus</taxon>
    </lineage>
</organism>
<proteinExistence type="predicted"/>
<accession>A0A1B1Z154</accession>
<protein>
    <recommendedName>
        <fullName evidence="2">Peptidase S9 prolyl oligopeptidase catalytic domain-containing protein</fullName>
    </recommendedName>
</protein>
<dbReference type="AlphaFoldDB" id="A0A1B1Z154"/>
<reference evidence="3 4" key="1">
    <citation type="submission" date="2016-08" db="EMBL/GenBank/DDBJ databases">
        <title>Complete genome sequence of Fictibacillus arsenicus G25-54, a strain with toxicity to nematodes and a potential arsenic-resistance activity.</title>
        <authorList>
            <person name="Zheng Z."/>
        </authorList>
    </citation>
    <scope>NUCLEOTIDE SEQUENCE [LARGE SCALE GENOMIC DNA]</scope>
    <source>
        <strain evidence="3 4">G25-54</strain>
    </source>
</reference>
<gene>
    <name evidence="3" type="ORF">ABE41_004450</name>
</gene>
<dbReference type="PANTHER" id="PTHR42776:SF27">
    <property type="entry name" value="DIPEPTIDYL PEPTIDASE FAMILY MEMBER 6"/>
    <property type="match status" value="1"/>
</dbReference>